<feature type="region of interest" description="Disordered" evidence="2">
    <location>
        <begin position="316"/>
        <end position="352"/>
    </location>
</feature>
<protein>
    <submittedName>
        <fullName evidence="3">Uncharacterized protein</fullName>
    </submittedName>
</protein>
<organism evidence="3">
    <name type="scientific">Tetraselmis sp. GSL018</name>
    <dbReference type="NCBI Taxonomy" id="582737"/>
    <lineage>
        <taxon>Eukaryota</taxon>
        <taxon>Viridiplantae</taxon>
        <taxon>Chlorophyta</taxon>
        <taxon>core chlorophytes</taxon>
        <taxon>Chlorodendrophyceae</taxon>
        <taxon>Chlorodendrales</taxon>
        <taxon>Chlorodendraceae</taxon>
        <taxon>Tetraselmis</taxon>
    </lineage>
</organism>
<name>A0A061S766_9CHLO</name>
<reference evidence="3" key="1">
    <citation type="submission" date="2014-05" db="EMBL/GenBank/DDBJ databases">
        <title>The transcriptome of the halophilic microalga Tetraselmis sp. GSL018 isolated from the Great Salt Lake, Utah.</title>
        <authorList>
            <person name="Jinkerson R.E."/>
            <person name="D'Adamo S."/>
            <person name="Posewitz M.C."/>
        </authorList>
    </citation>
    <scope>NUCLEOTIDE SEQUENCE</scope>
    <source>
        <strain evidence="3">GSL018</strain>
    </source>
</reference>
<keyword evidence="1" id="KW-0175">Coiled coil</keyword>
<feature type="compositionally biased region" description="Polar residues" evidence="2">
    <location>
        <begin position="212"/>
        <end position="223"/>
    </location>
</feature>
<feature type="coiled-coil region" evidence="1">
    <location>
        <begin position="234"/>
        <end position="275"/>
    </location>
</feature>
<evidence type="ECO:0000256" key="2">
    <source>
        <dbReference type="SAM" id="MobiDB-lite"/>
    </source>
</evidence>
<evidence type="ECO:0000256" key="1">
    <source>
        <dbReference type="SAM" id="Coils"/>
    </source>
</evidence>
<feature type="compositionally biased region" description="Polar residues" evidence="2">
    <location>
        <begin position="141"/>
        <end position="154"/>
    </location>
</feature>
<feature type="region of interest" description="Disordered" evidence="2">
    <location>
        <begin position="120"/>
        <end position="154"/>
    </location>
</feature>
<proteinExistence type="predicted"/>
<sequence length="457" mass="50172">MPSSLCERSAPLAMAAIHQSLADLTNLPDQNRAGERLWQTEDQGAGAAVLTHSASWNELTEALDPVVIANAVARTDTDEVSETETPVKTKAMGLMASRKHFFSFDRSAARNGKQIAAVDLSSDSFGRGPQLKQQPSSSSQDRSVTNGAESESSSARIKWHAGLMQRLVAGEEIRPYFDSPINRYGGGDEATLTDLDPSRRSPTAESPCRTCSGYSESSPEVSGRSTLASNIRLVAQVSKLKRQIEAERASHREELKEMAEHAQKMEAELQNEIQRRCFEELRALVEGAKFVIHSRHGAQLQHVWLDVGARALMRRAEADTPGPAEDPEPATGAPRGEPAEATRDGRKAPARSLAVKRISQTIEGGLHFPASARKHPGLWKHMKRILGQQLNSGARRPKDGPDPSRSFSVLVDRHEGLHLEVPPGGNGRSRDEWVRAFEDLRNGKLDLERFSRRRAVS</sequence>
<evidence type="ECO:0000313" key="3">
    <source>
        <dbReference type="EMBL" id="JAC81012.1"/>
    </source>
</evidence>
<accession>A0A061S766</accession>
<gene>
    <name evidence="3" type="ORF">TSPGSL018_8884</name>
</gene>
<feature type="compositionally biased region" description="Basic and acidic residues" evidence="2">
    <location>
        <begin position="337"/>
        <end position="347"/>
    </location>
</feature>
<dbReference type="EMBL" id="GBEZ01004187">
    <property type="protein sequence ID" value="JAC81012.1"/>
    <property type="molecule type" value="Transcribed_RNA"/>
</dbReference>
<feature type="compositionally biased region" description="Low complexity" evidence="2">
    <location>
        <begin position="129"/>
        <end position="140"/>
    </location>
</feature>
<feature type="region of interest" description="Disordered" evidence="2">
    <location>
        <begin position="180"/>
        <end position="223"/>
    </location>
</feature>
<dbReference type="AlphaFoldDB" id="A0A061S766"/>